<proteinExistence type="predicted"/>
<sequence>MTKKNLINTMNNNNKDNNNNTELMNNSTKNEKNLGRPNKNEKYKNERKEVLDKLLKILDINENNKIFYVEDLENNAVKKEQIQNLIGDIKQYFSCSMWVYFAKKEVSWPLTSISRSILKSMNVKVTTVALRDNETNKIAKKGFKVHI</sequence>
<evidence type="ECO:0000313" key="2">
    <source>
        <dbReference type="EMBL" id="ARF08029.1"/>
    </source>
</evidence>
<name>A0A1V0S8J9_9VIRU</name>
<evidence type="ECO:0000256" key="1">
    <source>
        <dbReference type="SAM" id="MobiDB-lite"/>
    </source>
</evidence>
<feature type="compositionally biased region" description="Low complexity" evidence="1">
    <location>
        <begin position="1"/>
        <end position="28"/>
    </location>
</feature>
<dbReference type="EMBL" id="KY684083">
    <property type="protein sequence ID" value="ARF08029.1"/>
    <property type="molecule type" value="Genomic_DNA"/>
</dbReference>
<feature type="region of interest" description="Disordered" evidence="1">
    <location>
        <begin position="1"/>
        <end position="41"/>
    </location>
</feature>
<gene>
    <name evidence="2" type="ORF">Catovirus_1_79</name>
</gene>
<reference evidence="2" key="1">
    <citation type="journal article" date="2017" name="Science">
        <title>Giant viruses with an expanded complement of translation system components.</title>
        <authorList>
            <person name="Schulz F."/>
            <person name="Yutin N."/>
            <person name="Ivanova N.N."/>
            <person name="Ortega D.R."/>
            <person name="Lee T.K."/>
            <person name="Vierheilig J."/>
            <person name="Daims H."/>
            <person name="Horn M."/>
            <person name="Wagner M."/>
            <person name="Jensen G.J."/>
            <person name="Kyrpides N.C."/>
            <person name="Koonin E.V."/>
            <person name="Woyke T."/>
        </authorList>
    </citation>
    <scope>NUCLEOTIDE SEQUENCE</scope>
    <source>
        <strain evidence="2">CTV1</strain>
    </source>
</reference>
<accession>A0A1V0S8J9</accession>
<feature type="compositionally biased region" description="Basic and acidic residues" evidence="1">
    <location>
        <begin position="29"/>
        <end position="41"/>
    </location>
</feature>
<organism evidence="2">
    <name type="scientific">Catovirus CTV1</name>
    <dbReference type="NCBI Taxonomy" id="1977631"/>
    <lineage>
        <taxon>Viruses</taxon>
        <taxon>Varidnaviria</taxon>
        <taxon>Bamfordvirae</taxon>
        <taxon>Nucleocytoviricota</taxon>
        <taxon>Megaviricetes</taxon>
        <taxon>Imitervirales</taxon>
        <taxon>Mimiviridae</taxon>
        <taxon>Klosneuvirinae</taxon>
        <taxon>Catovirus</taxon>
    </lineage>
</organism>
<protein>
    <submittedName>
        <fullName evidence="2">Uncharacterized protein</fullName>
    </submittedName>
</protein>